<reference evidence="2" key="1">
    <citation type="journal article" date="2021" name="PeerJ">
        <title>Extensive microbial diversity within the chicken gut microbiome revealed by metagenomics and culture.</title>
        <authorList>
            <person name="Gilroy R."/>
            <person name="Ravi A."/>
            <person name="Getino M."/>
            <person name="Pursley I."/>
            <person name="Horton D.L."/>
            <person name="Alikhan N.F."/>
            <person name="Baker D."/>
            <person name="Gharbi K."/>
            <person name="Hall N."/>
            <person name="Watson M."/>
            <person name="Adriaenssens E.M."/>
            <person name="Foster-Nyarko E."/>
            <person name="Jarju S."/>
            <person name="Secka A."/>
            <person name="Antonio M."/>
            <person name="Oren A."/>
            <person name="Chaudhuri R.R."/>
            <person name="La Ragione R."/>
            <person name="Hildebrand F."/>
            <person name="Pallen M.J."/>
        </authorList>
    </citation>
    <scope>NUCLEOTIDE SEQUENCE</scope>
    <source>
        <strain evidence="2">378</strain>
    </source>
</reference>
<accession>A0A948TGV5</accession>
<feature type="domain" description="AAA-ATPase-like" evidence="1">
    <location>
        <begin position="18"/>
        <end position="97"/>
    </location>
</feature>
<dbReference type="AlphaFoldDB" id="A0A948TGV5"/>
<organism evidence="2 3">
    <name type="scientific">Candidatus Anaerobiospirillum pullicola</name>
    <dbReference type="NCBI Taxonomy" id="2838451"/>
    <lineage>
        <taxon>Bacteria</taxon>
        <taxon>Pseudomonadati</taxon>
        <taxon>Pseudomonadota</taxon>
        <taxon>Gammaproteobacteria</taxon>
        <taxon>Aeromonadales</taxon>
        <taxon>Succinivibrionaceae</taxon>
        <taxon>Anaerobiospirillum</taxon>
    </lineage>
</organism>
<evidence type="ECO:0000313" key="2">
    <source>
        <dbReference type="EMBL" id="MBU3844522.1"/>
    </source>
</evidence>
<dbReference type="EMBL" id="JAHLFE010000132">
    <property type="protein sequence ID" value="MBU3844522.1"/>
    <property type="molecule type" value="Genomic_DNA"/>
</dbReference>
<comment type="caution">
    <text evidence="2">The sequence shown here is derived from an EMBL/GenBank/DDBJ whole genome shotgun (WGS) entry which is preliminary data.</text>
</comment>
<evidence type="ECO:0000259" key="1">
    <source>
        <dbReference type="Pfam" id="PF09820"/>
    </source>
</evidence>
<sequence length="99" mass="11115">MATSESIETELANLPKIPLGVSDWGSLRAGNYLFVDKTAKLKELVEFHSVFLARPRRMGKSTLCSMLHALFAHGKEGFAGQAIYELWSEPTYPVIRLFQ</sequence>
<dbReference type="PANTHER" id="PTHR34825:SF1">
    <property type="entry name" value="AAA-ATPASE-LIKE DOMAIN-CONTAINING PROTEIN"/>
    <property type="match status" value="1"/>
</dbReference>
<dbReference type="PANTHER" id="PTHR34825">
    <property type="entry name" value="CONSERVED PROTEIN, WITH A WEAK D-GALACTARATE DEHYDRATASE/ALTRONATE HYDROLASE DOMAIN"/>
    <property type="match status" value="1"/>
</dbReference>
<evidence type="ECO:0000313" key="3">
    <source>
        <dbReference type="Proteomes" id="UP000733611"/>
    </source>
</evidence>
<dbReference type="InterPro" id="IPR018631">
    <property type="entry name" value="AAA-ATPase-like_dom"/>
</dbReference>
<reference evidence="2" key="2">
    <citation type="submission" date="2021-04" db="EMBL/GenBank/DDBJ databases">
        <authorList>
            <person name="Gilroy R."/>
        </authorList>
    </citation>
    <scope>NUCLEOTIDE SEQUENCE</scope>
    <source>
        <strain evidence="2">378</strain>
    </source>
</reference>
<dbReference type="Pfam" id="PF09820">
    <property type="entry name" value="AAA-ATPase_like"/>
    <property type="match status" value="1"/>
</dbReference>
<name>A0A948TGV5_9GAMM</name>
<proteinExistence type="predicted"/>
<protein>
    <submittedName>
        <fullName evidence="2">AAA family ATPase</fullName>
    </submittedName>
</protein>
<gene>
    <name evidence="2" type="ORF">H9847_06605</name>
</gene>
<dbReference type="Proteomes" id="UP000733611">
    <property type="component" value="Unassembled WGS sequence"/>
</dbReference>